<dbReference type="PANTHER" id="PTHR30349:SF41">
    <property type="entry name" value="INTEGRASE_RECOMBINASE PROTEIN MJ0367-RELATED"/>
    <property type="match status" value="1"/>
</dbReference>
<dbReference type="EMBL" id="LFOD01000020">
    <property type="protein sequence ID" value="KMV16496.1"/>
    <property type="molecule type" value="Genomic_DNA"/>
</dbReference>
<evidence type="ECO:0000313" key="8">
    <source>
        <dbReference type="Proteomes" id="UP000093779"/>
    </source>
</evidence>
<dbReference type="GO" id="GO:0015074">
    <property type="term" value="P:DNA integration"/>
    <property type="evidence" value="ECO:0007669"/>
    <property type="project" value="InterPro"/>
</dbReference>
<dbReference type="Gene3D" id="1.10.443.10">
    <property type="entry name" value="Intergrase catalytic core"/>
    <property type="match status" value="1"/>
</dbReference>
<evidence type="ECO:0000256" key="1">
    <source>
        <dbReference type="ARBA" id="ARBA00008857"/>
    </source>
</evidence>
<reference evidence="5 7" key="1">
    <citation type="submission" date="2015-06" db="EMBL/GenBank/DDBJ databases">
        <title>Genome sequence of Mycobacterium conceptionense strain MLE.</title>
        <authorList>
            <person name="Greninger A.L."/>
            <person name="Cunningham G."/>
            <person name="Chiu C.Y."/>
            <person name="Miller S."/>
        </authorList>
    </citation>
    <scope>NUCLEOTIDE SEQUENCE [LARGE SCALE GENOMIC DNA]</scope>
    <source>
        <strain evidence="5 7">MLE</strain>
    </source>
</reference>
<evidence type="ECO:0000313" key="6">
    <source>
        <dbReference type="EMBL" id="OBF26605.1"/>
    </source>
</evidence>
<dbReference type="AlphaFoldDB" id="A0A0J8U500"/>
<dbReference type="PANTHER" id="PTHR30349">
    <property type="entry name" value="PHAGE INTEGRASE-RELATED"/>
    <property type="match status" value="1"/>
</dbReference>
<sequence>MGAVDEPDVPSLSGAVLEQGLADVVTLQRRSRAVSRDPDEEDRLFADTVAEYQWARDAAGLAPGTLEHLVQPIVEICDYFGVVAWRLTPQHLDRYFSGPGKRAPSTLRGKFNRIDHFFAFLEQRYAGEIAKRFGVTVESPVDEFNRPRHRGDFGLRVPPSQRALREFFSQWRASLESARKPAVARRDYVMAKLTYLSGVRAQELCAVTMSDVHWESGQWGRILVQGKGAHGSGTRPRFAYIFEEGRQLLWWYIEEVRGEFSDDPEHPRAPLFPSERIAPAAITHVEESAAGIAVTTPTFRKALKKAGEAHLSGPVTNLYPHLLRHACATHNYERGMGLWEVQKLLGHDRSSTTVGYLFTAQADPEQASLNASGRAVQRLATDQGRLR</sequence>
<dbReference type="Proteomes" id="UP000037594">
    <property type="component" value="Unassembled WGS sequence"/>
</dbReference>
<organism evidence="5 7">
    <name type="scientific">Mycolicibacterium conceptionense</name>
    <dbReference type="NCBI Taxonomy" id="451644"/>
    <lineage>
        <taxon>Bacteria</taxon>
        <taxon>Bacillati</taxon>
        <taxon>Actinomycetota</taxon>
        <taxon>Actinomycetes</taxon>
        <taxon>Mycobacteriales</taxon>
        <taxon>Mycobacteriaceae</taxon>
        <taxon>Mycolicibacterium</taxon>
    </lineage>
</organism>
<dbReference type="OrthoDB" id="3698359at2"/>
<evidence type="ECO:0000313" key="7">
    <source>
        <dbReference type="Proteomes" id="UP000037594"/>
    </source>
</evidence>
<dbReference type="SUPFAM" id="SSF56349">
    <property type="entry name" value="DNA breaking-rejoining enzymes"/>
    <property type="match status" value="1"/>
</dbReference>
<evidence type="ECO:0000313" key="5">
    <source>
        <dbReference type="EMBL" id="KMV16496.1"/>
    </source>
</evidence>
<dbReference type="InterPro" id="IPR002104">
    <property type="entry name" value="Integrase_catalytic"/>
</dbReference>
<gene>
    <name evidence="6" type="ORF">A5726_05390</name>
    <name evidence="5" type="ORF">ACT17_20010</name>
</gene>
<dbReference type="Proteomes" id="UP000093779">
    <property type="component" value="Unassembled WGS sequence"/>
</dbReference>
<dbReference type="GO" id="GO:0003677">
    <property type="term" value="F:DNA binding"/>
    <property type="evidence" value="ECO:0007669"/>
    <property type="project" value="UniProtKB-KW"/>
</dbReference>
<feature type="domain" description="Tyr recombinase" evidence="4">
    <location>
        <begin position="159"/>
        <end position="369"/>
    </location>
</feature>
<accession>A0A0J8U500</accession>
<comment type="similarity">
    <text evidence="1">Belongs to the 'phage' integrase family.</text>
</comment>
<dbReference type="GO" id="GO:0006310">
    <property type="term" value="P:DNA recombination"/>
    <property type="evidence" value="ECO:0007669"/>
    <property type="project" value="UniProtKB-KW"/>
</dbReference>
<reference evidence="6 8" key="2">
    <citation type="submission" date="2016-06" db="EMBL/GenBank/DDBJ databases">
        <authorList>
            <person name="Kjaerup R.B."/>
            <person name="Dalgaard T.S."/>
            <person name="Juul-Madsen H.R."/>
        </authorList>
    </citation>
    <scope>NUCLEOTIDE SEQUENCE [LARGE SCALE GENOMIC DNA]</scope>
    <source>
        <strain evidence="6 8">ACS1953</strain>
    </source>
</reference>
<dbReference type="InterPro" id="IPR011010">
    <property type="entry name" value="DNA_brk_join_enz"/>
</dbReference>
<dbReference type="RefSeq" id="WP_019346498.1">
    <property type="nucleotide sequence ID" value="NZ_AGSZ01000402.1"/>
</dbReference>
<comment type="caution">
    <text evidence="5">The sequence shown here is derived from an EMBL/GenBank/DDBJ whole genome shotgun (WGS) entry which is preliminary data.</text>
</comment>
<keyword evidence="2" id="KW-0238">DNA-binding</keyword>
<name>A0A0J8U500_9MYCO</name>
<dbReference type="EMBL" id="LZHX01000019">
    <property type="protein sequence ID" value="OBF26605.1"/>
    <property type="molecule type" value="Genomic_DNA"/>
</dbReference>
<dbReference type="PROSITE" id="PS51898">
    <property type="entry name" value="TYR_RECOMBINASE"/>
    <property type="match status" value="1"/>
</dbReference>
<dbReference type="PATRIC" id="fig|451644.5.peg.4140"/>
<dbReference type="CDD" id="cd00397">
    <property type="entry name" value="DNA_BRE_C"/>
    <property type="match status" value="1"/>
</dbReference>
<evidence type="ECO:0000259" key="4">
    <source>
        <dbReference type="PROSITE" id="PS51898"/>
    </source>
</evidence>
<proteinExistence type="inferred from homology"/>
<keyword evidence="3" id="KW-0233">DNA recombination</keyword>
<evidence type="ECO:0000256" key="2">
    <source>
        <dbReference type="ARBA" id="ARBA00023125"/>
    </source>
</evidence>
<protein>
    <submittedName>
        <fullName evidence="5">Integrase</fullName>
    </submittedName>
</protein>
<dbReference type="InterPro" id="IPR050090">
    <property type="entry name" value="Tyrosine_recombinase_XerCD"/>
</dbReference>
<evidence type="ECO:0000256" key="3">
    <source>
        <dbReference type="ARBA" id="ARBA00023172"/>
    </source>
</evidence>
<dbReference type="InterPro" id="IPR013762">
    <property type="entry name" value="Integrase-like_cat_sf"/>
</dbReference>
<dbReference type="Pfam" id="PF00589">
    <property type="entry name" value="Phage_integrase"/>
    <property type="match status" value="1"/>
</dbReference>